<dbReference type="Proteomes" id="UP000093000">
    <property type="component" value="Unassembled WGS sequence"/>
</dbReference>
<proteinExistence type="predicted"/>
<dbReference type="InParanoid" id="A0A1C7NJP0"/>
<evidence type="ECO:0000313" key="2">
    <source>
        <dbReference type="Proteomes" id="UP000093000"/>
    </source>
</evidence>
<gene>
    <name evidence="1" type="ORF">A0J61_02941</name>
</gene>
<accession>A0A1C7NJP0</accession>
<dbReference type="EMBL" id="LUGH01000118">
    <property type="protein sequence ID" value="OBZ89019.1"/>
    <property type="molecule type" value="Genomic_DNA"/>
</dbReference>
<keyword evidence="2" id="KW-1185">Reference proteome</keyword>
<sequence length="115" mass="13171">MHHLCRRNYKDGPLDQNEAAYTVDQRGYIYDYSNSGDIHHAFLDKDDNDLKLQDILASDFHLVIQMVKSCLIIPTASANNERIFIINGHLVTACRIKLEIKIATSEKEIHITFIA</sequence>
<dbReference type="AlphaFoldDB" id="A0A1C7NJP0"/>
<reference evidence="1 2" key="1">
    <citation type="submission" date="2016-03" db="EMBL/GenBank/DDBJ databases">
        <title>Choanephora cucurbitarum.</title>
        <authorList>
            <person name="Min B."/>
            <person name="Park H."/>
            <person name="Park J.-H."/>
            <person name="Shin H.-D."/>
            <person name="Choi I.-G."/>
        </authorList>
    </citation>
    <scope>NUCLEOTIDE SEQUENCE [LARGE SCALE GENOMIC DNA]</scope>
    <source>
        <strain evidence="1 2">KUS-F28377</strain>
    </source>
</reference>
<evidence type="ECO:0000313" key="1">
    <source>
        <dbReference type="EMBL" id="OBZ89019.1"/>
    </source>
</evidence>
<comment type="caution">
    <text evidence="1">The sequence shown here is derived from an EMBL/GenBank/DDBJ whole genome shotgun (WGS) entry which is preliminary data.</text>
</comment>
<organism evidence="1 2">
    <name type="scientific">Choanephora cucurbitarum</name>
    <dbReference type="NCBI Taxonomy" id="101091"/>
    <lineage>
        <taxon>Eukaryota</taxon>
        <taxon>Fungi</taxon>
        <taxon>Fungi incertae sedis</taxon>
        <taxon>Mucoromycota</taxon>
        <taxon>Mucoromycotina</taxon>
        <taxon>Mucoromycetes</taxon>
        <taxon>Mucorales</taxon>
        <taxon>Mucorineae</taxon>
        <taxon>Choanephoraceae</taxon>
        <taxon>Choanephoroideae</taxon>
        <taxon>Choanephora</taxon>
    </lineage>
</organism>
<protein>
    <submittedName>
        <fullName evidence="1">Uncharacterized protein</fullName>
    </submittedName>
</protein>
<name>A0A1C7NJP0_9FUNG</name>